<name>A0AAD5QAM2_PYTIN</name>
<sequence length="126" mass="13672">MGCCSSKAAKRYDDDDAAEAVISHGVVHGSTAAMKSKSGRAAADVREPTLSEKRRNAAAAAEARQADWRQGGAADPEKAKALRERREKDELLGRIYNRYNVLGKEPPIGLPSCDVDQLKRHLATLK</sequence>
<feature type="compositionally biased region" description="Basic and acidic residues" evidence="1">
    <location>
        <begin position="75"/>
        <end position="85"/>
    </location>
</feature>
<comment type="caution">
    <text evidence="2">The sequence shown here is derived from an EMBL/GenBank/DDBJ whole genome shotgun (WGS) entry which is preliminary data.</text>
</comment>
<evidence type="ECO:0000313" key="3">
    <source>
        <dbReference type="Proteomes" id="UP001209570"/>
    </source>
</evidence>
<proteinExistence type="predicted"/>
<reference evidence="2" key="1">
    <citation type="submission" date="2021-12" db="EMBL/GenBank/DDBJ databases">
        <title>Prjna785345.</title>
        <authorList>
            <person name="Rujirawat T."/>
            <person name="Krajaejun T."/>
        </authorList>
    </citation>
    <scope>NUCLEOTIDE SEQUENCE</scope>
    <source>
        <strain evidence="2">Pi057C3</strain>
    </source>
</reference>
<gene>
    <name evidence="2" type="ORF">P43SY_005696</name>
</gene>
<keyword evidence="3" id="KW-1185">Reference proteome</keyword>
<dbReference type="Proteomes" id="UP001209570">
    <property type="component" value="Unassembled WGS sequence"/>
</dbReference>
<feature type="compositionally biased region" description="Basic and acidic residues" evidence="1">
    <location>
        <begin position="43"/>
        <end position="55"/>
    </location>
</feature>
<evidence type="ECO:0000313" key="2">
    <source>
        <dbReference type="EMBL" id="KAJ0401091.1"/>
    </source>
</evidence>
<dbReference type="AlphaFoldDB" id="A0AAD5QAM2"/>
<dbReference type="EMBL" id="JAKCXM010000137">
    <property type="protein sequence ID" value="KAJ0401091.1"/>
    <property type="molecule type" value="Genomic_DNA"/>
</dbReference>
<feature type="region of interest" description="Disordered" evidence="1">
    <location>
        <begin position="31"/>
        <end position="85"/>
    </location>
</feature>
<organism evidence="2 3">
    <name type="scientific">Pythium insidiosum</name>
    <name type="common">Pythiosis disease agent</name>
    <dbReference type="NCBI Taxonomy" id="114742"/>
    <lineage>
        <taxon>Eukaryota</taxon>
        <taxon>Sar</taxon>
        <taxon>Stramenopiles</taxon>
        <taxon>Oomycota</taxon>
        <taxon>Peronosporomycetes</taxon>
        <taxon>Pythiales</taxon>
        <taxon>Pythiaceae</taxon>
        <taxon>Pythium</taxon>
    </lineage>
</organism>
<protein>
    <submittedName>
        <fullName evidence="2">Uncharacterized protein</fullName>
    </submittedName>
</protein>
<accession>A0AAD5QAM2</accession>
<evidence type="ECO:0000256" key="1">
    <source>
        <dbReference type="SAM" id="MobiDB-lite"/>
    </source>
</evidence>